<feature type="transmembrane region" description="Helical" evidence="3">
    <location>
        <begin position="213"/>
        <end position="235"/>
    </location>
</feature>
<dbReference type="FunCoup" id="G0NGS2">
    <property type="interactions" value="972"/>
</dbReference>
<dbReference type="PANTHER" id="PTHR11567">
    <property type="entry name" value="ACID PHOSPHATASE-RELATED"/>
    <property type="match status" value="1"/>
</dbReference>
<dbReference type="InParanoid" id="G0NGS2"/>
<evidence type="ECO:0000256" key="2">
    <source>
        <dbReference type="ARBA" id="ARBA00005375"/>
    </source>
</evidence>
<dbReference type="CDD" id="cd07061">
    <property type="entry name" value="HP_HAP_like"/>
    <property type="match status" value="1"/>
</dbReference>
<dbReference type="PROSITE" id="PS00778">
    <property type="entry name" value="HIS_ACID_PHOSPHAT_2"/>
    <property type="match status" value="1"/>
</dbReference>
<dbReference type="InterPro" id="IPR000560">
    <property type="entry name" value="His_Pase_clade-2"/>
</dbReference>
<sequence>MNEQWKSKKANAIRKKFAVELQFLSQKLNLPNMELKATWAIYDNFFCEKQHNISWPVWLNSTIFEKIIDLYNEVSQLEFHTETLRRLRGGTLLEEIMHRFRGKVDGSLGKEAKFYAYSAHDSTVAALLATLGVFYDIYPKYATCLLIEMHRMPNETRVIRLFHKNETDIDNLIEYSIPGCDSPCTLENLNKDLSKYFPEDWKQECGLKSNLKIAYLVMILGLLTSTIFSSTMLILEKYRKKPKFSGHGEDAEPMLGAEDSD</sequence>
<dbReference type="OrthoDB" id="5821688at2759"/>
<keyword evidence="5" id="KW-1185">Reference proteome</keyword>
<dbReference type="Gene3D" id="3.40.50.1240">
    <property type="entry name" value="Phosphoglycerate mutase-like"/>
    <property type="match status" value="1"/>
</dbReference>
<dbReference type="EMBL" id="GL379882">
    <property type="protein sequence ID" value="EGT60183.1"/>
    <property type="molecule type" value="Genomic_DNA"/>
</dbReference>
<keyword evidence="3" id="KW-0812">Transmembrane</keyword>
<dbReference type="SUPFAM" id="SSF53254">
    <property type="entry name" value="Phosphoglycerate mutase-like"/>
    <property type="match status" value="1"/>
</dbReference>
<keyword evidence="3" id="KW-1133">Transmembrane helix</keyword>
<dbReference type="OMA" id="ELYHEPE"/>
<evidence type="ECO:0000256" key="3">
    <source>
        <dbReference type="SAM" id="Phobius"/>
    </source>
</evidence>
<name>G0NGS2_CAEBE</name>
<comment type="similarity">
    <text evidence="2">Belongs to the histidine acid phosphatase family.</text>
</comment>
<reference evidence="5" key="1">
    <citation type="submission" date="2011-07" db="EMBL/GenBank/DDBJ databases">
        <authorList>
            <consortium name="Caenorhabditis brenneri Sequencing and Analysis Consortium"/>
            <person name="Wilson R.K."/>
        </authorList>
    </citation>
    <scope>NUCLEOTIDE SEQUENCE [LARGE SCALE GENOMIC DNA]</scope>
    <source>
        <strain evidence="5">PB2801</strain>
    </source>
</reference>
<organism evidence="5">
    <name type="scientific">Caenorhabditis brenneri</name>
    <name type="common">Nematode worm</name>
    <dbReference type="NCBI Taxonomy" id="135651"/>
    <lineage>
        <taxon>Eukaryota</taxon>
        <taxon>Metazoa</taxon>
        <taxon>Ecdysozoa</taxon>
        <taxon>Nematoda</taxon>
        <taxon>Chromadorea</taxon>
        <taxon>Rhabditida</taxon>
        <taxon>Rhabditina</taxon>
        <taxon>Rhabditomorpha</taxon>
        <taxon>Rhabditoidea</taxon>
        <taxon>Rhabditidae</taxon>
        <taxon>Peloderinae</taxon>
        <taxon>Caenorhabditis</taxon>
    </lineage>
</organism>
<dbReference type="InterPro" id="IPR029033">
    <property type="entry name" value="His_PPase_superfam"/>
</dbReference>
<evidence type="ECO:0000256" key="1">
    <source>
        <dbReference type="ARBA" id="ARBA00000032"/>
    </source>
</evidence>
<dbReference type="Proteomes" id="UP000008068">
    <property type="component" value="Unassembled WGS sequence"/>
</dbReference>
<dbReference type="HOGENOM" id="CLU_1066439_0_0_1"/>
<evidence type="ECO:0000313" key="5">
    <source>
        <dbReference type="Proteomes" id="UP000008068"/>
    </source>
</evidence>
<dbReference type="GO" id="GO:0003993">
    <property type="term" value="F:acid phosphatase activity"/>
    <property type="evidence" value="ECO:0007669"/>
    <property type="project" value="UniProtKB-EC"/>
</dbReference>
<proteinExistence type="inferred from homology"/>
<comment type="catalytic activity">
    <reaction evidence="1">
        <text>a phosphate monoester + H2O = an alcohol + phosphate</text>
        <dbReference type="Rhea" id="RHEA:15017"/>
        <dbReference type="ChEBI" id="CHEBI:15377"/>
        <dbReference type="ChEBI" id="CHEBI:30879"/>
        <dbReference type="ChEBI" id="CHEBI:43474"/>
        <dbReference type="ChEBI" id="CHEBI:67140"/>
        <dbReference type="EC" id="3.1.3.2"/>
    </reaction>
</comment>
<dbReference type="InterPro" id="IPR050645">
    <property type="entry name" value="Histidine_acid_phosphatase"/>
</dbReference>
<dbReference type="PANTHER" id="PTHR11567:SF210">
    <property type="entry name" value="ACID PHOSPHATASE 5-RELATED"/>
    <property type="match status" value="1"/>
</dbReference>
<dbReference type="Pfam" id="PF00328">
    <property type="entry name" value="His_Phos_2"/>
    <property type="match status" value="1"/>
</dbReference>
<dbReference type="InterPro" id="IPR033379">
    <property type="entry name" value="Acid_Pase_AS"/>
</dbReference>
<dbReference type="AlphaFoldDB" id="G0NGS2"/>
<gene>
    <name evidence="4" type="ORF">CAEBREN_19995</name>
</gene>
<dbReference type="STRING" id="135651.G0NGS2"/>
<evidence type="ECO:0000313" key="4">
    <source>
        <dbReference type="EMBL" id="EGT60183.1"/>
    </source>
</evidence>
<protein>
    <submittedName>
        <fullName evidence="4">Uncharacterized protein</fullName>
    </submittedName>
</protein>
<keyword evidence="3" id="KW-0472">Membrane</keyword>
<accession>G0NGS2</accession>
<dbReference type="eggNOG" id="KOG3720">
    <property type="taxonomic scope" value="Eukaryota"/>
</dbReference>